<evidence type="ECO:0000256" key="10">
    <source>
        <dbReference type="ARBA" id="ARBA00023034"/>
    </source>
</evidence>
<feature type="transmembrane region" description="Helical" evidence="12">
    <location>
        <begin position="104"/>
        <end position="122"/>
    </location>
</feature>
<evidence type="ECO:0000256" key="4">
    <source>
        <dbReference type="ARBA" id="ARBA00022448"/>
    </source>
</evidence>
<dbReference type="InterPro" id="IPR004316">
    <property type="entry name" value="SWEET_rpt"/>
</dbReference>
<evidence type="ECO:0000256" key="8">
    <source>
        <dbReference type="ARBA" id="ARBA00022737"/>
    </source>
</evidence>
<accession>U5ESW2</accession>
<feature type="transmembrane region" description="Helical" evidence="12">
    <location>
        <begin position="165"/>
        <end position="185"/>
    </location>
</feature>
<feature type="transmembrane region" description="Helical" evidence="12">
    <location>
        <begin position="197"/>
        <end position="220"/>
    </location>
</feature>
<dbReference type="GO" id="GO:0051119">
    <property type="term" value="F:sugar transmembrane transporter activity"/>
    <property type="evidence" value="ECO:0007669"/>
    <property type="project" value="InterPro"/>
</dbReference>
<dbReference type="FunFam" id="1.20.1280.290:FF:000004">
    <property type="entry name" value="Sugar transporter SWEET"/>
    <property type="match status" value="1"/>
</dbReference>
<dbReference type="Pfam" id="PF03083">
    <property type="entry name" value="MtN3_slv"/>
    <property type="match status" value="2"/>
</dbReference>
<feature type="transmembrane region" description="Helical" evidence="12">
    <location>
        <begin position="73"/>
        <end position="92"/>
    </location>
</feature>
<dbReference type="InterPro" id="IPR047664">
    <property type="entry name" value="SWEET"/>
</dbReference>
<reference evidence="13" key="1">
    <citation type="journal article" date="2014" name="Insect Biochem. Mol. Biol.">
        <title>An insight into the sialome of the frog biting fly, Corethrella appendiculata.</title>
        <authorList>
            <person name="Ribeiro J.M.C."/>
            <person name="Chagas A.C."/>
            <person name="Pham V.M."/>
            <person name="Lounibos L.P."/>
            <person name="Calvo E."/>
        </authorList>
    </citation>
    <scope>NUCLEOTIDE SEQUENCE</scope>
    <source>
        <tissue evidence="13">Salivary glands</tissue>
    </source>
</reference>
<name>U5ESW2_9DIPT</name>
<comment type="subcellular location">
    <subcellularLocation>
        <location evidence="1 12">Cell membrane</location>
        <topology evidence="1 12">Multi-pass membrane protein</topology>
    </subcellularLocation>
    <subcellularLocation>
        <location evidence="2">Golgi apparatus membrane</location>
        <topology evidence="2">Multi-pass membrane protein</topology>
    </subcellularLocation>
</comment>
<feature type="transmembrane region" description="Helical" evidence="12">
    <location>
        <begin position="46"/>
        <end position="67"/>
    </location>
</feature>
<protein>
    <recommendedName>
        <fullName evidence="12">Sugar transporter SWEET</fullName>
    </recommendedName>
</protein>
<keyword evidence="7 12" id="KW-0812">Transmembrane</keyword>
<dbReference type="GO" id="GO:0000139">
    <property type="term" value="C:Golgi membrane"/>
    <property type="evidence" value="ECO:0007669"/>
    <property type="project" value="UniProtKB-SubCell"/>
</dbReference>
<evidence type="ECO:0000256" key="9">
    <source>
        <dbReference type="ARBA" id="ARBA00022989"/>
    </source>
</evidence>
<evidence type="ECO:0000256" key="5">
    <source>
        <dbReference type="ARBA" id="ARBA00022475"/>
    </source>
</evidence>
<dbReference type="GO" id="GO:0005886">
    <property type="term" value="C:plasma membrane"/>
    <property type="evidence" value="ECO:0007669"/>
    <property type="project" value="UniProtKB-SubCell"/>
</dbReference>
<keyword evidence="9 12" id="KW-1133">Transmembrane helix</keyword>
<sequence length="230" mass="25248">METFTEILAPHKEIIASVAGTLTVGQMFSGAFVCNDIRKKGSTKDFSVMPFLGGIILSILFMKHALLLNAPEMLIPNLAGIGLSLIYTAFYYLYTPHGEGKSEFWKTSVKGIIFIGVLLAYAEFENAEVVEYRFGMFITFLLIGLIAMPLFSLGEIRRKKSTEGLPFAMILSGTGVSFSWLLYGFSIASEVVVIQNLIAFILSAIQLSLFVIYPSTPSAIKTAKKSKKSN</sequence>
<evidence type="ECO:0000256" key="11">
    <source>
        <dbReference type="ARBA" id="ARBA00023136"/>
    </source>
</evidence>
<dbReference type="Gene3D" id="1.20.1280.290">
    <property type="match status" value="2"/>
</dbReference>
<evidence type="ECO:0000256" key="12">
    <source>
        <dbReference type="RuleBase" id="RU910715"/>
    </source>
</evidence>
<evidence type="ECO:0000256" key="2">
    <source>
        <dbReference type="ARBA" id="ARBA00004653"/>
    </source>
</evidence>
<evidence type="ECO:0000256" key="7">
    <source>
        <dbReference type="ARBA" id="ARBA00022692"/>
    </source>
</evidence>
<evidence type="ECO:0000256" key="6">
    <source>
        <dbReference type="ARBA" id="ARBA00022597"/>
    </source>
</evidence>
<keyword evidence="11 12" id="KW-0472">Membrane</keyword>
<proteinExistence type="evidence at transcript level"/>
<comment type="function">
    <text evidence="12">Mediates sugar transport across membranes.</text>
</comment>
<evidence type="ECO:0000256" key="3">
    <source>
        <dbReference type="ARBA" id="ARBA00007809"/>
    </source>
</evidence>
<evidence type="ECO:0000313" key="13">
    <source>
        <dbReference type="EMBL" id="JAB56826.1"/>
    </source>
</evidence>
<organism evidence="13">
    <name type="scientific">Corethrella appendiculata</name>
    <dbReference type="NCBI Taxonomy" id="1370023"/>
    <lineage>
        <taxon>Eukaryota</taxon>
        <taxon>Metazoa</taxon>
        <taxon>Ecdysozoa</taxon>
        <taxon>Arthropoda</taxon>
        <taxon>Hexapoda</taxon>
        <taxon>Insecta</taxon>
        <taxon>Pterygota</taxon>
        <taxon>Neoptera</taxon>
        <taxon>Endopterygota</taxon>
        <taxon>Diptera</taxon>
        <taxon>Nematocera</taxon>
        <taxon>Culicoidea</taxon>
        <taxon>Chaoboridae</taxon>
        <taxon>Corethrella</taxon>
    </lineage>
</organism>
<comment type="similarity">
    <text evidence="3 12">Belongs to the SWEET sugar transporter family.</text>
</comment>
<feature type="transmembrane region" description="Helical" evidence="12">
    <location>
        <begin position="14"/>
        <end position="34"/>
    </location>
</feature>
<dbReference type="PANTHER" id="PTHR10791:SF5">
    <property type="entry name" value="SUGAR TRANSPORTER SWEET"/>
    <property type="match status" value="1"/>
</dbReference>
<keyword evidence="8" id="KW-0677">Repeat</keyword>
<feature type="transmembrane region" description="Helical" evidence="12">
    <location>
        <begin position="134"/>
        <end position="153"/>
    </location>
</feature>
<dbReference type="AlphaFoldDB" id="U5ESW2"/>
<keyword evidence="6 12" id="KW-0762">Sugar transport</keyword>
<keyword evidence="4 12" id="KW-0813">Transport</keyword>
<evidence type="ECO:0000256" key="1">
    <source>
        <dbReference type="ARBA" id="ARBA00004651"/>
    </source>
</evidence>
<dbReference type="PANTHER" id="PTHR10791">
    <property type="entry name" value="RAG1-ACTIVATING PROTEIN 1"/>
    <property type="match status" value="1"/>
</dbReference>
<dbReference type="EMBL" id="GANO01003045">
    <property type="protein sequence ID" value="JAB56826.1"/>
    <property type="molecule type" value="mRNA"/>
</dbReference>
<keyword evidence="5" id="KW-1003">Cell membrane</keyword>
<keyword evidence="10" id="KW-0333">Golgi apparatus</keyword>